<dbReference type="RefSeq" id="WP_149487430.1">
    <property type="nucleotide sequence ID" value="NZ_CP036150.1"/>
</dbReference>
<protein>
    <submittedName>
        <fullName evidence="1">Uncharacterized protein</fullName>
    </submittedName>
</protein>
<dbReference type="OrthoDB" id="9865057at2"/>
<dbReference type="AlphaFoldDB" id="A0A5C1QMN5"/>
<name>A0A5C1QMN5_9SPIO</name>
<dbReference type="KEGG" id="ock:EXM22_15725"/>
<keyword evidence="2" id="KW-1185">Reference proteome</keyword>
<evidence type="ECO:0000313" key="2">
    <source>
        <dbReference type="Proteomes" id="UP000324209"/>
    </source>
</evidence>
<dbReference type="Proteomes" id="UP000324209">
    <property type="component" value="Chromosome"/>
</dbReference>
<dbReference type="EMBL" id="CP036150">
    <property type="protein sequence ID" value="QEN09355.1"/>
    <property type="molecule type" value="Genomic_DNA"/>
</dbReference>
<reference evidence="1 2" key="1">
    <citation type="submission" date="2019-02" db="EMBL/GenBank/DDBJ databases">
        <title>Complete Genome Sequence and Methylome Analysis of free living Spirochaetas.</title>
        <authorList>
            <person name="Fomenkov A."/>
            <person name="Dubinina G."/>
            <person name="Leshcheva N."/>
            <person name="Mikheeva N."/>
            <person name="Grabovich M."/>
            <person name="Vincze T."/>
            <person name="Roberts R.J."/>
        </authorList>
    </citation>
    <scope>NUCLEOTIDE SEQUENCE [LARGE SCALE GENOMIC DNA]</scope>
    <source>
        <strain evidence="1 2">K2</strain>
    </source>
</reference>
<proteinExistence type="predicted"/>
<sequence>MEKEKKDRLSELENQLALKKRNGSQLIWMKYNPNAEFDYDISDATEDIRWMIFEIKKLREENIQYREFINSYKAQMKEELGLPGDPED</sequence>
<organism evidence="1 2">
    <name type="scientific">Oceanispirochaeta crateris</name>
    <dbReference type="NCBI Taxonomy" id="2518645"/>
    <lineage>
        <taxon>Bacteria</taxon>
        <taxon>Pseudomonadati</taxon>
        <taxon>Spirochaetota</taxon>
        <taxon>Spirochaetia</taxon>
        <taxon>Spirochaetales</taxon>
        <taxon>Spirochaetaceae</taxon>
        <taxon>Oceanispirochaeta</taxon>
    </lineage>
</organism>
<accession>A0A5C1QMN5</accession>
<evidence type="ECO:0000313" key="1">
    <source>
        <dbReference type="EMBL" id="QEN09355.1"/>
    </source>
</evidence>
<gene>
    <name evidence="1" type="ORF">EXM22_15725</name>
</gene>